<sequence length="209" mass="22487">MRPRLALLLACILPLACTLSLLAAGQSRQHYTRALRTTTYHSEEMNFDFTYPATFTANPRKASDTDCVSTPIAVMDMRTSFNMIFLKSYDQSCISPYVVSAGPTAAVSKVLRDMLGQFGKPDMNPSSGYQLSGHNAAVATGSAKAQNANGPNTIYGTATCIVTGDSYACFEFLSNDCANLTALSASPIRFTNNPTTPLIPRKLTYPCAP</sequence>
<feature type="chain" id="PRO_5047107687" description="Pherophorin domain-containing protein" evidence="1">
    <location>
        <begin position="24"/>
        <end position="209"/>
    </location>
</feature>
<organism evidence="2 3">
    <name type="scientific">Acidicapsa dinghuensis</name>
    <dbReference type="NCBI Taxonomy" id="2218256"/>
    <lineage>
        <taxon>Bacteria</taxon>
        <taxon>Pseudomonadati</taxon>
        <taxon>Acidobacteriota</taxon>
        <taxon>Terriglobia</taxon>
        <taxon>Terriglobales</taxon>
        <taxon>Acidobacteriaceae</taxon>
        <taxon>Acidicapsa</taxon>
    </lineage>
</organism>
<keyword evidence="1" id="KW-0732">Signal</keyword>
<name>A0ABW1EKL5_9BACT</name>
<feature type="signal peptide" evidence="1">
    <location>
        <begin position="1"/>
        <end position="23"/>
    </location>
</feature>
<keyword evidence="3" id="KW-1185">Reference proteome</keyword>
<proteinExistence type="predicted"/>
<evidence type="ECO:0008006" key="4">
    <source>
        <dbReference type="Google" id="ProtNLM"/>
    </source>
</evidence>
<reference evidence="3" key="1">
    <citation type="journal article" date="2019" name="Int. J. Syst. Evol. Microbiol.">
        <title>The Global Catalogue of Microorganisms (GCM) 10K type strain sequencing project: providing services to taxonomists for standard genome sequencing and annotation.</title>
        <authorList>
            <consortium name="The Broad Institute Genomics Platform"/>
            <consortium name="The Broad Institute Genome Sequencing Center for Infectious Disease"/>
            <person name="Wu L."/>
            <person name="Ma J."/>
        </authorList>
    </citation>
    <scope>NUCLEOTIDE SEQUENCE [LARGE SCALE GENOMIC DNA]</scope>
    <source>
        <strain evidence="3">JCM 4087</strain>
    </source>
</reference>
<comment type="caution">
    <text evidence="2">The sequence shown here is derived from an EMBL/GenBank/DDBJ whole genome shotgun (WGS) entry which is preliminary data.</text>
</comment>
<evidence type="ECO:0000256" key="1">
    <source>
        <dbReference type="SAM" id="SignalP"/>
    </source>
</evidence>
<accession>A0ABW1EKL5</accession>
<dbReference type="Proteomes" id="UP001596091">
    <property type="component" value="Unassembled WGS sequence"/>
</dbReference>
<dbReference type="RefSeq" id="WP_263340339.1">
    <property type="nucleotide sequence ID" value="NZ_JAGSYH010000005.1"/>
</dbReference>
<evidence type="ECO:0000313" key="3">
    <source>
        <dbReference type="Proteomes" id="UP001596091"/>
    </source>
</evidence>
<protein>
    <recommendedName>
        <fullName evidence="4">Pherophorin domain-containing protein</fullName>
    </recommendedName>
</protein>
<evidence type="ECO:0000313" key="2">
    <source>
        <dbReference type="EMBL" id="MFC5863518.1"/>
    </source>
</evidence>
<dbReference type="EMBL" id="JBHSPH010000005">
    <property type="protein sequence ID" value="MFC5863518.1"/>
    <property type="molecule type" value="Genomic_DNA"/>
</dbReference>
<gene>
    <name evidence="2" type="ORF">ACFPT7_14525</name>
</gene>